<proteinExistence type="predicted"/>
<keyword evidence="2" id="KW-1185">Reference proteome</keyword>
<reference evidence="1" key="1">
    <citation type="journal article" date="2019" name="Infect. Genet. Evol.">
        <title>Unconventional gene arrangement and content revealed by full genome analysis of the white sturgeon adenovirus, the single member of the genus Ichtadenovirus.</title>
        <authorList>
            <person name="Doszpoly A."/>
            <person name="Harrach B."/>
            <person name="LaPatra S."/>
            <person name="Benko M."/>
        </authorList>
    </citation>
    <scope>NUCLEOTIDE SEQUENCE</scope>
    <source>
        <strain evidence="1">WSAdV1/1996</strain>
    </source>
</reference>
<protein>
    <submittedName>
        <fullName evidence="1">ORF13</fullName>
    </submittedName>
</protein>
<dbReference type="EMBL" id="MK101347">
    <property type="protein sequence ID" value="QCQ84189.1"/>
    <property type="molecule type" value="Genomic_DNA"/>
</dbReference>
<sequence length="65" mass="7630">MLLEFLEAFVEAIGSFLAYICFCEEASLLCIEVSEEQFENFVKFCVEQTLLTLFITLFYILRDGW</sequence>
<evidence type="ECO:0000313" key="1">
    <source>
        <dbReference type="EMBL" id="QCQ84189.1"/>
    </source>
</evidence>
<dbReference type="RefSeq" id="YP_010790561.1">
    <property type="nucleotide sequence ID" value="NC_075448.1"/>
</dbReference>
<dbReference type="Proteomes" id="UP000318653">
    <property type="component" value="Segment"/>
</dbReference>
<dbReference type="KEGG" id="vg:80527966"/>
<dbReference type="GeneID" id="80527966"/>
<accession>A0A4P8PIW3</accession>
<name>A0A4P8PIW3_9ADEN</name>
<organism evidence="1">
    <name type="scientific">White sturgeon adenovirus 1</name>
    <dbReference type="NCBI Taxonomy" id="2580388"/>
    <lineage>
        <taxon>Viruses</taxon>
        <taxon>Varidnaviria</taxon>
        <taxon>Bamfordvirae</taxon>
        <taxon>Preplasmiviricota</taxon>
        <taxon>Polisuviricotina</taxon>
        <taxon>Pharingeaviricetes</taxon>
        <taxon>Rowavirales</taxon>
        <taxon>Adenoviridae</taxon>
        <taxon>Ichtadenovirus</taxon>
        <taxon>Ichtadenovirus acipenseris</taxon>
        <taxon>Sturgeon ichtadenovirus A</taxon>
    </lineage>
</organism>
<evidence type="ECO:0000313" key="2">
    <source>
        <dbReference type="Proteomes" id="UP000318653"/>
    </source>
</evidence>